<reference evidence="2 3" key="1">
    <citation type="submission" date="2018-12" db="EMBL/GenBank/DDBJ databases">
        <title>Venturia inaequalis Genome Resource.</title>
        <authorList>
            <person name="Lichtner F.J."/>
        </authorList>
    </citation>
    <scope>NUCLEOTIDE SEQUENCE [LARGE SCALE GENOMIC DNA]</scope>
    <source>
        <strain evidence="2 3">120213</strain>
    </source>
</reference>
<protein>
    <submittedName>
        <fullName evidence="2">Uncharacterized protein</fullName>
    </submittedName>
</protein>
<dbReference type="Proteomes" id="UP000447873">
    <property type="component" value="Unassembled WGS sequence"/>
</dbReference>
<feature type="region of interest" description="Disordered" evidence="1">
    <location>
        <begin position="60"/>
        <end position="91"/>
    </location>
</feature>
<evidence type="ECO:0000313" key="2">
    <source>
        <dbReference type="EMBL" id="KAE9969749.1"/>
    </source>
</evidence>
<dbReference type="AlphaFoldDB" id="A0A8H3UGG9"/>
<feature type="compositionally biased region" description="Basic and acidic residues" evidence="1">
    <location>
        <begin position="17"/>
        <end position="28"/>
    </location>
</feature>
<feature type="compositionally biased region" description="Low complexity" evidence="1">
    <location>
        <begin position="74"/>
        <end position="87"/>
    </location>
</feature>
<proteinExistence type="predicted"/>
<sequence>MSSAADLTRTEAAQSDSAKRMKEEARSRECTATICGDRDWSSYVTLKNWTFPKLCLHTTEKPSTSETKETVKATQNTSTPSTSSNTKSEAELAAEKLYEERMEEEFAKREGGA</sequence>
<dbReference type="EMBL" id="WNWS01000356">
    <property type="protein sequence ID" value="KAE9969749.1"/>
    <property type="molecule type" value="Genomic_DNA"/>
</dbReference>
<evidence type="ECO:0000256" key="1">
    <source>
        <dbReference type="SAM" id="MobiDB-lite"/>
    </source>
</evidence>
<comment type="caution">
    <text evidence="2">The sequence shown here is derived from an EMBL/GenBank/DDBJ whole genome shotgun (WGS) entry which is preliminary data.</text>
</comment>
<feature type="region of interest" description="Disordered" evidence="1">
    <location>
        <begin position="1"/>
        <end position="28"/>
    </location>
</feature>
<evidence type="ECO:0000313" key="3">
    <source>
        <dbReference type="Proteomes" id="UP000447873"/>
    </source>
</evidence>
<gene>
    <name evidence="2" type="ORF">EG328_006680</name>
</gene>
<feature type="compositionally biased region" description="Polar residues" evidence="1">
    <location>
        <begin position="1"/>
        <end position="16"/>
    </location>
</feature>
<organism evidence="2 3">
    <name type="scientific">Venturia inaequalis</name>
    <name type="common">Apple scab fungus</name>
    <dbReference type="NCBI Taxonomy" id="5025"/>
    <lineage>
        <taxon>Eukaryota</taxon>
        <taxon>Fungi</taxon>
        <taxon>Dikarya</taxon>
        <taxon>Ascomycota</taxon>
        <taxon>Pezizomycotina</taxon>
        <taxon>Dothideomycetes</taxon>
        <taxon>Pleosporomycetidae</taxon>
        <taxon>Venturiales</taxon>
        <taxon>Venturiaceae</taxon>
        <taxon>Venturia</taxon>
    </lineage>
</organism>
<accession>A0A8H3UGG9</accession>
<name>A0A8H3UGG9_VENIN</name>